<evidence type="ECO:0000259" key="2">
    <source>
        <dbReference type="Pfam" id="PF06985"/>
    </source>
</evidence>
<sequence>MADTSLKLTSRKSSTPQGPLDVNPADQNPGFKYSSLPEKEAVIRLLKLLPGEPEDDIRCVLNDYNLEGADQKPYEAISYVWGTEEHSTKIIVNNERVKVRQNLHLALQCLRHKYSARTVWVDAICINQNNNKERSHQVDLMRNIYQGADQVVVWLGASKKQTDIAMDSLEYMRYMLNKCGVGQKEELKRTSLSRINIHHQEAIEGFQDLLRRQWFQRAWIIQEIALARDATIMCGKKSIPAGIFSSLSWMLGKSFEISPIEPVLNVMPGFSKDTKESWWNMERDLFALLLKFRNNEATELRDKIYAFLGIASDIKDGNFEASYEIGDEELVQDVVSFL</sequence>
<feature type="domain" description="Heterokaryon incompatibility" evidence="2">
    <location>
        <begin position="74"/>
        <end position="223"/>
    </location>
</feature>
<reference evidence="5" key="2">
    <citation type="submission" date="2020-04" db="EMBL/GenBank/DDBJ databases">
        <authorList>
            <consortium name="NCBI Genome Project"/>
        </authorList>
    </citation>
    <scope>NUCLEOTIDE SEQUENCE</scope>
    <source>
        <strain evidence="5">CBS 781.70</strain>
    </source>
</reference>
<feature type="region of interest" description="Disordered" evidence="1">
    <location>
        <begin position="1"/>
        <end position="33"/>
    </location>
</feature>
<reference evidence="3 5" key="1">
    <citation type="submission" date="2020-01" db="EMBL/GenBank/DDBJ databases">
        <authorList>
            <consortium name="DOE Joint Genome Institute"/>
            <person name="Haridas S."/>
            <person name="Albert R."/>
            <person name="Binder M."/>
            <person name="Bloem J."/>
            <person name="Labutti K."/>
            <person name="Salamov A."/>
            <person name="Andreopoulos B."/>
            <person name="Baker S.E."/>
            <person name="Barry K."/>
            <person name="Bills G."/>
            <person name="Bluhm B.H."/>
            <person name="Cannon C."/>
            <person name="Castanera R."/>
            <person name="Culley D.E."/>
            <person name="Daum C."/>
            <person name="Ezra D."/>
            <person name="Gonzalez J.B."/>
            <person name="Henrissat B."/>
            <person name="Kuo A."/>
            <person name="Liang C."/>
            <person name="Lipzen A."/>
            <person name="Lutzoni F."/>
            <person name="Magnuson J."/>
            <person name="Mondo S."/>
            <person name="Nolan M."/>
            <person name="Ohm R."/>
            <person name="Pangilinan J."/>
            <person name="Park H.-J."/>
            <person name="Ramirez L."/>
            <person name="Alfaro M."/>
            <person name="Sun H."/>
            <person name="Tritt A."/>
            <person name="Yoshinaga Y."/>
            <person name="Zwiers L.-H."/>
            <person name="Turgeon B.G."/>
            <person name="Goodwin S.B."/>
            <person name="Spatafora J.W."/>
            <person name="Crous P.W."/>
            <person name="Grigoriev I.V."/>
        </authorList>
    </citation>
    <scope>NUCLEOTIDE SEQUENCE</scope>
    <source>
        <strain evidence="3 5">CBS 781.70</strain>
    </source>
</reference>
<dbReference type="InterPro" id="IPR010730">
    <property type="entry name" value="HET"/>
</dbReference>
<evidence type="ECO:0000313" key="5">
    <source>
        <dbReference type="RefSeq" id="XP_033539309.1"/>
    </source>
</evidence>
<dbReference type="OrthoDB" id="194358at2759"/>
<evidence type="ECO:0000313" key="3">
    <source>
        <dbReference type="EMBL" id="KAF1817678.1"/>
    </source>
</evidence>
<dbReference type="PANTHER" id="PTHR24148:SF73">
    <property type="entry name" value="HET DOMAIN PROTEIN (AFU_ORTHOLOGUE AFUA_8G01020)"/>
    <property type="match status" value="1"/>
</dbReference>
<organism evidence="3">
    <name type="scientific">Eremomyces bilateralis CBS 781.70</name>
    <dbReference type="NCBI Taxonomy" id="1392243"/>
    <lineage>
        <taxon>Eukaryota</taxon>
        <taxon>Fungi</taxon>
        <taxon>Dikarya</taxon>
        <taxon>Ascomycota</taxon>
        <taxon>Pezizomycotina</taxon>
        <taxon>Dothideomycetes</taxon>
        <taxon>Dothideomycetes incertae sedis</taxon>
        <taxon>Eremomycetales</taxon>
        <taxon>Eremomycetaceae</taxon>
        <taxon>Eremomyces</taxon>
    </lineage>
</organism>
<feature type="non-terminal residue" evidence="3">
    <location>
        <position position="338"/>
    </location>
</feature>
<name>A0A6G1GHX0_9PEZI</name>
<dbReference type="EMBL" id="ML975149">
    <property type="protein sequence ID" value="KAF1817678.1"/>
    <property type="molecule type" value="Genomic_DNA"/>
</dbReference>
<dbReference type="Pfam" id="PF06985">
    <property type="entry name" value="HET"/>
    <property type="match status" value="1"/>
</dbReference>
<dbReference type="PANTHER" id="PTHR24148">
    <property type="entry name" value="ANKYRIN REPEAT DOMAIN-CONTAINING PROTEIN 39 HOMOLOG-RELATED"/>
    <property type="match status" value="1"/>
</dbReference>
<gene>
    <name evidence="3 5" type="ORF">P152DRAFT_386599</name>
</gene>
<dbReference type="AlphaFoldDB" id="A0A6G1GHX0"/>
<proteinExistence type="predicted"/>
<reference evidence="5" key="3">
    <citation type="submission" date="2025-04" db="UniProtKB">
        <authorList>
            <consortium name="RefSeq"/>
        </authorList>
    </citation>
    <scope>IDENTIFICATION</scope>
    <source>
        <strain evidence="5">CBS 781.70</strain>
    </source>
</reference>
<evidence type="ECO:0000313" key="4">
    <source>
        <dbReference type="Proteomes" id="UP000504638"/>
    </source>
</evidence>
<dbReference type="Proteomes" id="UP000504638">
    <property type="component" value="Unplaced"/>
</dbReference>
<evidence type="ECO:0000256" key="1">
    <source>
        <dbReference type="SAM" id="MobiDB-lite"/>
    </source>
</evidence>
<protein>
    <submittedName>
        <fullName evidence="3 5">HET-domain-containing protein</fullName>
    </submittedName>
</protein>
<keyword evidence="4" id="KW-1185">Reference proteome</keyword>
<accession>A0A6G1GHX0</accession>
<dbReference type="InterPro" id="IPR052895">
    <property type="entry name" value="HetReg/Transcr_Mod"/>
</dbReference>
<feature type="compositionally biased region" description="Low complexity" evidence="1">
    <location>
        <begin position="1"/>
        <end position="15"/>
    </location>
</feature>
<dbReference type="GeneID" id="54416410"/>
<dbReference type="RefSeq" id="XP_033539309.1">
    <property type="nucleotide sequence ID" value="XM_033675840.1"/>
</dbReference>